<name>A0A8R1IE94_CAEJA</name>
<proteinExistence type="predicted"/>
<dbReference type="EnsemblMetazoa" id="CJA23759.1">
    <property type="protein sequence ID" value="CJA23759.1"/>
    <property type="gene ID" value="WBGene00179331"/>
</dbReference>
<keyword evidence="2" id="KW-1185">Reference proteome</keyword>
<organism evidence="1 2">
    <name type="scientific">Caenorhabditis japonica</name>
    <dbReference type="NCBI Taxonomy" id="281687"/>
    <lineage>
        <taxon>Eukaryota</taxon>
        <taxon>Metazoa</taxon>
        <taxon>Ecdysozoa</taxon>
        <taxon>Nematoda</taxon>
        <taxon>Chromadorea</taxon>
        <taxon>Rhabditida</taxon>
        <taxon>Rhabditina</taxon>
        <taxon>Rhabditomorpha</taxon>
        <taxon>Rhabditoidea</taxon>
        <taxon>Rhabditidae</taxon>
        <taxon>Peloderinae</taxon>
        <taxon>Caenorhabditis</taxon>
    </lineage>
</organism>
<evidence type="ECO:0000313" key="1">
    <source>
        <dbReference type="EnsemblMetazoa" id="CJA23759.1"/>
    </source>
</evidence>
<dbReference type="AlphaFoldDB" id="A0A8R1IE94"/>
<evidence type="ECO:0000313" key="2">
    <source>
        <dbReference type="Proteomes" id="UP000005237"/>
    </source>
</evidence>
<accession>A0A8R1IE94</accession>
<sequence>MDRSTISTVGGKERLALVMKETSSEPLPTLRKVSTKLMRSLESISALSSFISSVTDVAHIHPNKTMLPLTPATPQRTCSRLKESKCLIGRLAARTSI</sequence>
<reference evidence="1" key="2">
    <citation type="submission" date="2022-06" db="UniProtKB">
        <authorList>
            <consortium name="EnsemblMetazoa"/>
        </authorList>
    </citation>
    <scope>IDENTIFICATION</scope>
    <source>
        <strain evidence="1">DF5081</strain>
    </source>
</reference>
<protein>
    <submittedName>
        <fullName evidence="1">Uncharacterized protein</fullName>
    </submittedName>
</protein>
<reference evidence="2" key="1">
    <citation type="submission" date="2010-08" db="EMBL/GenBank/DDBJ databases">
        <authorList>
            <consortium name="Caenorhabditis japonica Sequencing Consortium"/>
            <person name="Wilson R.K."/>
        </authorList>
    </citation>
    <scope>NUCLEOTIDE SEQUENCE [LARGE SCALE GENOMIC DNA]</scope>
    <source>
        <strain evidence="2">DF5081</strain>
    </source>
</reference>
<dbReference type="Proteomes" id="UP000005237">
    <property type="component" value="Unassembled WGS sequence"/>
</dbReference>